<accession>A0AAD2HZA1</accession>
<name>A0AAD2HZA1_9AGAR</name>
<organism evidence="1 2">
    <name type="scientific">Mycena citricolor</name>
    <dbReference type="NCBI Taxonomy" id="2018698"/>
    <lineage>
        <taxon>Eukaryota</taxon>
        <taxon>Fungi</taxon>
        <taxon>Dikarya</taxon>
        <taxon>Basidiomycota</taxon>
        <taxon>Agaricomycotina</taxon>
        <taxon>Agaricomycetes</taxon>
        <taxon>Agaricomycetidae</taxon>
        <taxon>Agaricales</taxon>
        <taxon>Marasmiineae</taxon>
        <taxon>Mycenaceae</taxon>
        <taxon>Mycena</taxon>
    </lineage>
</organism>
<reference evidence="1" key="1">
    <citation type="submission" date="2023-11" db="EMBL/GenBank/DDBJ databases">
        <authorList>
            <person name="De Vega J J."/>
            <person name="De Vega J J."/>
        </authorList>
    </citation>
    <scope>NUCLEOTIDE SEQUENCE</scope>
</reference>
<keyword evidence="2" id="KW-1185">Reference proteome</keyword>
<gene>
    <name evidence="1" type="ORF">MYCIT1_LOCUS37948</name>
</gene>
<dbReference type="Proteomes" id="UP001295794">
    <property type="component" value="Unassembled WGS sequence"/>
</dbReference>
<proteinExistence type="predicted"/>
<sequence>MVTRSITVFPPCHSLLLRTTGSRHAQKWQQKCLERLALVTNEEMKLNVRCSTCSAALRRIKDERRRPRVLIEGLLTHRYSVPPSLSTMVQLNLLAAVLSALALVSSAASISGPGSARDLSSIDIVTTLPAGATAFGSDNDTDWTVAYDKDFKALGRLKNEDFHALIHPDGNSTQLAARNVAHGRRCTGLSVGELRSLPVWSNLDHYVKNTLASRGRYNVWTNWDGSNRATACVADDHVSIERTGRAQCKTGERTFNGNHVGRTGVLRLEAMTGSATTVKESVTRAASIGSRYTVPSIDFDIPCIGEANSPYRDSASFSNELHKGFEKTISRESTRSVDVRSEPGDYCSMIVETTTCQQESRGRVGFVAVGYVRFGFDSRVKNHSYWHLPLARESADTRTSYMEFTGSINSHGYGRYRSECRK</sequence>
<comment type="caution">
    <text evidence="1">The sequence shown here is derived from an EMBL/GenBank/DDBJ whole genome shotgun (WGS) entry which is preliminary data.</text>
</comment>
<evidence type="ECO:0000313" key="1">
    <source>
        <dbReference type="EMBL" id="CAK5284602.1"/>
    </source>
</evidence>
<dbReference type="AlphaFoldDB" id="A0AAD2HZA1"/>
<protein>
    <submittedName>
        <fullName evidence="1">Uncharacterized protein</fullName>
    </submittedName>
</protein>
<dbReference type="EMBL" id="CAVNYO010000480">
    <property type="protein sequence ID" value="CAK5284602.1"/>
    <property type="molecule type" value="Genomic_DNA"/>
</dbReference>
<evidence type="ECO:0000313" key="2">
    <source>
        <dbReference type="Proteomes" id="UP001295794"/>
    </source>
</evidence>